<reference evidence="3" key="1">
    <citation type="submission" date="2020-12" db="UniProtKB">
        <authorList>
            <consortium name="WormBaseParasite"/>
        </authorList>
    </citation>
    <scope>IDENTIFICATION</scope>
    <source>
        <strain evidence="3">MHco3</strain>
    </source>
</reference>
<sequence length="312" mass="35074">MSNKDMARLQRTVMEGVRSVIRSHSLLFSATGKPSAQQNWSDLTNGITILRRSLSKLEAHAYEVLSSRFERVNVNCGQTKRSHSYTSVDSNGNTSPVEKMFEDGMSMNEQSEDEFDVVQPLSEKELGEEWSTVIRTIATTLPPPQLFKRGDKFVAKVLSAVSPLEFYVIKVSHISVLREIERILSFCDDKLCRHPLLDSQCRTDHACLVRFEDSLARAIIGHGGTHEVQVYLADYGRSLFVSRTQCFAMPKCIAQYAPPLAHYCTLNDVDSRSLDHAAVKAFHEKIVTASEVMLACYGETRRTHGELVDIID</sequence>
<proteinExistence type="predicted"/>
<dbReference type="OMA" id="SEVMLAC"/>
<name>A0A7I4Y7H5_HAECO</name>
<evidence type="ECO:0000313" key="3">
    <source>
        <dbReference type="WBParaSite" id="HCON_00053820-00001"/>
    </source>
</evidence>
<protein>
    <submittedName>
        <fullName evidence="3">Tudor domain-containing protein</fullName>
    </submittedName>
</protein>
<dbReference type="Proteomes" id="UP000025227">
    <property type="component" value="Unplaced"/>
</dbReference>
<dbReference type="Pfam" id="PF00567">
    <property type="entry name" value="TUDOR"/>
    <property type="match status" value="1"/>
</dbReference>
<evidence type="ECO:0000259" key="1">
    <source>
        <dbReference type="Pfam" id="PF00567"/>
    </source>
</evidence>
<dbReference type="AlphaFoldDB" id="A0A7I4Y7H5"/>
<evidence type="ECO:0000313" key="2">
    <source>
        <dbReference type="Proteomes" id="UP000025227"/>
    </source>
</evidence>
<dbReference type="OrthoDB" id="5784611at2759"/>
<dbReference type="InterPro" id="IPR035437">
    <property type="entry name" value="SNase_OB-fold_sf"/>
</dbReference>
<dbReference type="WBParaSite" id="HCON_00053820-00001">
    <property type="protein sequence ID" value="HCON_00053820-00001"/>
    <property type="gene ID" value="HCON_00053820"/>
</dbReference>
<dbReference type="Gene3D" id="2.30.30.140">
    <property type="match status" value="1"/>
</dbReference>
<accession>A0A7I4Y7H5</accession>
<dbReference type="GO" id="GO:0005737">
    <property type="term" value="C:cytoplasm"/>
    <property type="evidence" value="ECO:0007669"/>
    <property type="project" value="UniProtKB-ARBA"/>
</dbReference>
<dbReference type="InterPro" id="IPR002999">
    <property type="entry name" value="Tudor"/>
</dbReference>
<dbReference type="Gene3D" id="2.40.50.90">
    <property type="match status" value="1"/>
</dbReference>
<keyword evidence="2" id="KW-1185">Reference proteome</keyword>
<dbReference type="SUPFAM" id="SSF63748">
    <property type="entry name" value="Tudor/PWWP/MBT"/>
    <property type="match status" value="1"/>
</dbReference>
<feature type="domain" description="Tudor" evidence="1">
    <location>
        <begin position="151"/>
        <end position="267"/>
    </location>
</feature>
<organism evidence="2 3">
    <name type="scientific">Haemonchus contortus</name>
    <name type="common">Barber pole worm</name>
    <dbReference type="NCBI Taxonomy" id="6289"/>
    <lineage>
        <taxon>Eukaryota</taxon>
        <taxon>Metazoa</taxon>
        <taxon>Ecdysozoa</taxon>
        <taxon>Nematoda</taxon>
        <taxon>Chromadorea</taxon>
        <taxon>Rhabditida</taxon>
        <taxon>Rhabditina</taxon>
        <taxon>Rhabditomorpha</taxon>
        <taxon>Strongyloidea</taxon>
        <taxon>Trichostrongylidae</taxon>
        <taxon>Haemonchus</taxon>
    </lineage>
</organism>